<sequence length="130" mass="13794">MGHFSLVGGGITLLCVIAGVFACGGLSATCRWSSHSLLSGQEKVTNGEGHPGESPFGYVRVGRAFRQGFLPWRKGIDIHVDAPAGLVVRPSPTHRGPKSRDQVQGQRQRQKLASAGFLPCVQGRIEEGCG</sequence>
<evidence type="ECO:0000313" key="2">
    <source>
        <dbReference type="EMBL" id="RDD83028.1"/>
    </source>
</evidence>
<evidence type="ECO:0000313" key="3">
    <source>
        <dbReference type="Proteomes" id="UP000253782"/>
    </source>
</evidence>
<accession>A0A369UTJ0</accession>
<gene>
    <name evidence="2" type="ORF">DVJ77_04035</name>
</gene>
<proteinExistence type="predicted"/>
<comment type="caution">
    <text evidence="2">The sequence shown here is derived from an EMBL/GenBank/DDBJ whole genome shotgun (WGS) entry which is preliminary data.</text>
</comment>
<organism evidence="2 3">
    <name type="scientific">Dyella tabacisoli</name>
    <dbReference type="NCBI Taxonomy" id="2282381"/>
    <lineage>
        <taxon>Bacteria</taxon>
        <taxon>Pseudomonadati</taxon>
        <taxon>Pseudomonadota</taxon>
        <taxon>Gammaproteobacteria</taxon>
        <taxon>Lysobacterales</taxon>
        <taxon>Rhodanobacteraceae</taxon>
        <taxon>Dyella</taxon>
    </lineage>
</organism>
<dbReference type="AlphaFoldDB" id="A0A369UTJ0"/>
<keyword evidence="3" id="KW-1185">Reference proteome</keyword>
<feature type="region of interest" description="Disordered" evidence="1">
    <location>
        <begin position="87"/>
        <end position="111"/>
    </location>
</feature>
<reference evidence="2 3" key="1">
    <citation type="submission" date="2018-07" db="EMBL/GenBank/DDBJ databases">
        <title>Dyella tabacisoli L4-6T, whole genome shotgun sequence.</title>
        <authorList>
            <person name="Zhou X.-K."/>
            <person name="Li W.-J."/>
            <person name="Duan Y.-Q."/>
        </authorList>
    </citation>
    <scope>NUCLEOTIDE SEQUENCE [LARGE SCALE GENOMIC DNA]</scope>
    <source>
        <strain evidence="2 3">L4-6</strain>
    </source>
</reference>
<name>A0A369UTJ0_9GAMM</name>
<protein>
    <submittedName>
        <fullName evidence="2">Uncharacterized protein</fullName>
    </submittedName>
</protein>
<evidence type="ECO:0000256" key="1">
    <source>
        <dbReference type="SAM" id="MobiDB-lite"/>
    </source>
</evidence>
<dbReference type="Proteomes" id="UP000253782">
    <property type="component" value="Unassembled WGS sequence"/>
</dbReference>
<dbReference type="EMBL" id="QQAH01000002">
    <property type="protein sequence ID" value="RDD83028.1"/>
    <property type="molecule type" value="Genomic_DNA"/>
</dbReference>